<proteinExistence type="predicted"/>
<protein>
    <submittedName>
        <fullName evidence="1">Uncharacterized protein</fullName>
    </submittedName>
</protein>
<evidence type="ECO:0000313" key="1">
    <source>
        <dbReference type="EMBL" id="MFC5478692.1"/>
    </source>
</evidence>
<comment type="caution">
    <text evidence="1">The sequence shown here is derived from an EMBL/GenBank/DDBJ whole genome shotgun (WGS) entry which is preliminary data.</text>
</comment>
<organism evidence="1 2">
    <name type="scientific">Massilia suwonensis</name>
    <dbReference type="NCBI Taxonomy" id="648895"/>
    <lineage>
        <taxon>Bacteria</taxon>
        <taxon>Pseudomonadati</taxon>
        <taxon>Pseudomonadota</taxon>
        <taxon>Betaproteobacteria</taxon>
        <taxon>Burkholderiales</taxon>
        <taxon>Oxalobacteraceae</taxon>
        <taxon>Telluria group</taxon>
        <taxon>Massilia</taxon>
    </lineage>
</organism>
<name>A0ABW0MN86_9BURK</name>
<reference evidence="2" key="1">
    <citation type="journal article" date="2019" name="Int. J. Syst. Evol. Microbiol.">
        <title>The Global Catalogue of Microorganisms (GCM) 10K type strain sequencing project: providing services to taxonomists for standard genome sequencing and annotation.</title>
        <authorList>
            <consortium name="The Broad Institute Genomics Platform"/>
            <consortium name="The Broad Institute Genome Sequencing Center for Infectious Disease"/>
            <person name="Wu L."/>
            <person name="Ma J."/>
        </authorList>
    </citation>
    <scope>NUCLEOTIDE SEQUENCE [LARGE SCALE GENOMIC DNA]</scope>
    <source>
        <strain evidence="2">CCUG 43111</strain>
    </source>
</reference>
<accession>A0ABW0MN86</accession>
<dbReference type="Proteomes" id="UP001596101">
    <property type="component" value="Unassembled WGS sequence"/>
</dbReference>
<sequence>MKDATLMMISTSVIGLPFTRASAELLLQHGANPGASPYSHKQIAEWCDRFWCQYIDIDAEDEIEQLLPVLTDVETQWDLYLANKYSIEELHSGSFDDERMPAEWFVEWLDQIKK</sequence>
<dbReference type="EMBL" id="JBHSMR010000013">
    <property type="protein sequence ID" value="MFC5478692.1"/>
    <property type="molecule type" value="Genomic_DNA"/>
</dbReference>
<gene>
    <name evidence="1" type="ORF">ACFPQ5_10855</name>
</gene>
<evidence type="ECO:0000313" key="2">
    <source>
        <dbReference type="Proteomes" id="UP001596101"/>
    </source>
</evidence>
<dbReference type="RefSeq" id="WP_379754844.1">
    <property type="nucleotide sequence ID" value="NZ_JBHSMR010000013.1"/>
</dbReference>
<keyword evidence="2" id="KW-1185">Reference proteome</keyword>